<comment type="similarity">
    <text evidence="1">Belongs to the CinA family.</text>
</comment>
<dbReference type="Pfam" id="PF02464">
    <property type="entry name" value="CinA"/>
    <property type="match status" value="1"/>
</dbReference>
<accession>A0A2S8SVC2</accession>
<dbReference type="Gene3D" id="3.40.980.10">
    <property type="entry name" value="MoaB/Mog-like domain"/>
    <property type="match status" value="1"/>
</dbReference>
<protein>
    <recommendedName>
        <fullName evidence="1">CinA-like protein</fullName>
    </recommendedName>
</protein>
<dbReference type="Gene3D" id="3.30.70.2860">
    <property type="match status" value="1"/>
</dbReference>
<proteinExistence type="inferred from homology"/>
<feature type="domain" description="MoaB/Mog" evidence="2">
    <location>
        <begin position="4"/>
        <end position="176"/>
    </location>
</feature>
<organism evidence="3 4">
    <name type="scientific">Abditibacterium utsteinense</name>
    <dbReference type="NCBI Taxonomy" id="1960156"/>
    <lineage>
        <taxon>Bacteria</taxon>
        <taxon>Pseudomonadati</taxon>
        <taxon>Abditibacteriota</taxon>
        <taxon>Abditibacteriia</taxon>
        <taxon>Abditibacteriales</taxon>
        <taxon>Abditibacteriaceae</taxon>
        <taxon>Abditibacterium</taxon>
    </lineage>
</organism>
<dbReference type="PANTHER" id="PTHR13939">
    <property type="entry name" value="NICOTINAMIDE-NUCLEOTIDE AMIDOHYDROLASE PNCC"/>
    <property type="match status" value="1"/>
</dbReference>
<dbReference type="Pfam" id="PF00994">
    <property type="entry name" value="MoCF_biosynth"/>
    <property type="match status" value="1"/>
</dbReference>
<dbReference type="Gene3D" id="3.90.950.20">
    <property type="entry name" value="CinA-like"/>
    <property type="match status" value="1"/>
</dbReference>
<dbReference type="HAMAP" id="MF_00226_B">
    <property type="entry name" value="CinA_B"/>
    <property type="match status" value="1"/>
</dbReference>
<dbReference type="InParanoid" id="A0A2S8SVC2"/>
<dbReference type="Proteomes" id="UP000237684">
    <property type="component" value="Unassembled WGS sequence"/>
</dbReference>
<evidence type="ECO:0000313" key="4">
    <source>
        <dbReference type="Proteomes" id="UP000237684"/>
    </source>
</evidence>
<dbReference type="InterPro" id="IPR008136">
    <property type="entry name" value="CinA_C"/>
</dbReference>
<reference evidence="3 4" key="1">
    <citation type="journal article" date="2018" name="Syst. Appl. Microbiol.">
        <title>Abditibacterium utsteinense sp. nov., the first cultivated member of candidate phylum FBP, isolated from ice-free Antarctic soil samples.</title>
        <authorList>
            <person name="Tahon G."/>
            <person name="Tytgat B."/>
            <person name="Lebbe L."/>
            <person name="Carlier A."/>
            <person name="Willems A."/>
        </authorList>
    </citation>
    <scope>NUCLEOTIDE SEQUENCE [LARGE SCALE GENOMIC DNA]</scope>
    <source>
        <strain evidence="3 4">LMG 29911</strain>
    </source>
</reference>
<comment type="caution">
    <text evidence="3">The sequence shown here is derived from an EMBL/GenBank/DDBJ whole genome shotgun (WGS) entry which is preliminary data.</text>
</comment>
<dbReference type="InterPro" id="IPR050101">
    <property type="entry name" value="CinA"/>
</dbReference>
<dbReference type="AlphaFoldDB" id="A0A2S8SVC2"/>
<dbReference type="InterPro" id="IPR001453">
    <property type="entry name" value="MoaB/Mog_dom"/>
</dbReference>
<dbReference type="RefSeq" id="WP_105483096.1">
    <property type="nucleotide sequence ID" value="NZ_NIGF01000004.1"/>
</dbReference>
<dbReference type="FunCoup" id="A0A2S8SVC2">
    <property type="interactions" value="157"/>
</dbReference>
<dbReference type="SMART" id="SM00852">
    <property type="entry name" value="MoCF_biosynth"/>
    <property type="match status" value="1"/>
</dbReference>
<dbReference type="PANTHER" id="PTHR13939:SF0">
    <property type="entry name" value="NMN AMIDOHYDROLASE-LIKE PROTEIN YFAY"/>
    <property type="match status" value="1"/>
</dbReference>
<dbReference type="InterPro" id="IPR036425">
    <property type="entry name" value="MoaB/Mog-like_dom_sf"/>
</dbReference>
<dbReference type="InterPro" id="IPR008135">
    <property type="entry name" value="Competence-induced_CinA"/>
</dbReference>
<name>A0A2S8SVC2_9BACT</name>
<dbReference type="SUPFAM" id="SSF142433">
    <property type="entry name" value="CinA-like"/>
    <property type="match status" value="1"/>
</dbReference>
<dbReference type="SUPFAM" id="SSF53218">
    <property type="entry name" value="Molybdenum cofactor biosynthesis proteins"/>
    <property type="match status" value="1"/>
</dbReference>
<dbReference type="OrthoDB" id="9801454at2"/>
<keyword evidence="4" id="KW-1185">Reference proteome</keyword>
<evidence type="ECO:0000256" key="1">
    <source>
        <dbReference type="HAMAP-Rule" id="MF_00226"/>
    </source>
</evidence>
<sequence>MRAEILCVGSELLLGQIIDTNAAYIAGQLARIGIDLHRKQTAGDNLERISDCIQGALRRADVLVITGGLGPTTDDLTREAIAVALGVPLEYQENLAQNLREHFAKRNYQIGETTLRQAYLPASCIELHNPVGTAPGVQFEGEFEGIGGKWIFAVPGVPREMREMLDGGIVPILSASMGGERQIIVSRILRAFGIGESGLADQVEDILTSATNPTVAPLIFGNTEVHLRLTAKARDEAAAKILLDETENQIRARVGTFIFGSDAQTVPSVTLDLLKSRKETLGVAESLTGGVLSAFITDVAGSSVVFRGGITAYNAELKCEILGVKAESVAGKSVVSEVVAREMALGAQKITGATYALATTGEAGPESQSGAVVGTVYLALAHPGGVLVEKREFHGDRDAIRKRAALSALDLLRRFLLQS</sequence>
<dbReference type="InterPro" id="IPR036653">
    <property type="entry name" value="CinA-like_C"/>
</dbReference>
<evidence type="ECO:0000259" key="2">
    <source>
        <dbReference type="SMART" id="SM00852"/>
    </source>
</evidence>
<dbReference type="InterPro" id="IPR041424">
    <property type="entry name" value="CinA_KH"/>
</dbReference>
<dbReference type="CDD" id="cd00885">
    <property type="entry name" value="cinA"/>
    <property type="match status" value="1"/>
</dbReference>
<dbReference type="EMBL" id="NIGF01000004">
    <property type="protein sequence ID" value="PQV64731.1"/>
    <property type="molecule type" value="Genomic_DNA"/>
</dbReference>
<dbReference type="PIRSF" id="PIRSF006728">
    <property type="entry name" value="CinA"/>
    <property type="match status" value="1"/>
</dbReference>
<dbReference type="Pfam" id="PF18146">
    <property type="entry name" value="CinA_KH"/>
    <property type="match status" value="1"/>
</dbReference>
<evidence type="ECO:0000313" key="3">
    <source>
        <dbReference type="EMBL" id="PQV64731.1"/>
    </source>
</evidence>
<gene>
    <name evidence="3" type="ORF">B1R32_104230</name>
</gene>